<sequence length="108" mass="11243">MDMLFDLENTATGQFQRAKVQLTGHPSWLELLSRMIASREASVSLAKEMQPVSSIGQGSFAGSAAPLVAAHSKSKGSVNPTDLGNCKSSEATTSQAAGRTISGGRGYI</sequence>
<evidence type="ECO:0000313" key="3">
    <source>
        <dbReference type="Proteomes" id="UP001548713"/>
    </source>
</evidence>
<dbReference type="EMBL" id="JBEWLY010000027">
    <property type="protein sequence ID" value="MET1757155.1"/>
    <property type="molecule type" value="Genomic_DNA"/>
</dbReference>
<reference evidence="2 3" key="1">
    <citation type="submission" date="2024-07" db="EMBL/GenBank/DDBJ databases">
        <title>Novosphingobium kalidii RD2P27.</title>
        <authorList>
            <person name="Sun J.-Q."/>
        </authorList>
    </citation>
    <scope>NUCLEOTIDE SEQUENCE [LARGE SCALE GENOMIC DNA]</scope>
    <source>
        <strain evidence="2 3">RD2P27</strain>
    </source>
</reference>
<protein>
    <submittedName>
        <fullName evidence="2">Uncharacterized protein</fullName>
    </submittedName>
</protein>
<organism evidence="2 3">
    <name type="scientific">Novosphingobium kalidii</name>
    <dbReference type="NCBI Taxonomy" id="3230299"/>
    <lineage>
        <taxon>Bacteria</taxon>
        <taxon>Pseudomonadati</taxon>
        <taxon>Pseudomonadota</taxon>
        <taxon>Alphaproteobacteria</taxon>
        <taxon>Sphingomonadales</taxon>
        <taxon>Sphingomonadaceae</taxon>
        <taxon>Novosphingobium</taxon>
    </lineage>
</organism>
<accession>A0ABV2D5Z8</accession>
<feature type="compositionally biased region" description="Polar residues" evidence="1">
    <location>
        <begin position="75"/>
        <end position="97"/>
    </location>
</feature>
<keyword evidence="3" id="KW-1185">Reference proteome</keyword>
<evidence type="ECO:0000256" key="1">
    <source>
        <dbReference type="SAM" id="MobiDB-lite"/>
    </source>
</evidence>
<dbReference type="Proteomes" id="UP001548713">
    <property type="component" value="Unassembled WGS sequence"/>
</dbReference>
<dbReference type="RefSeq" id="WP_353985635.1">
    <property type="nucleotide sequence ID" value="NZ_JBEWLY010000027.1"/>
</dbReference>
<gene>
    <name evidence="2" type="ORF">ABVV53_17065</name>
</gene>
<evidence type="ECO:0000313" key="2">
    <source>
        <dbReference type="EMBL" id="MET1757155.1"/>
    </source>
</evidence>
<name>A0ABV2D5Z8_9SPHN</name>
<proteinExistence type="predicted"/>
<feature type="region of interest" description="Disordered" evidence="1">
    <location>
        <begin position="73"/>
        <end position="108"/>
    </location>
</feature>
<comment type="caution">
    <text evidence="2">The sequence shown here is derived from an EMBL/GenBank/DDBJ whole genome shotgun (WGS) entry which is preliminary data.</text>
</comment>